<organism evidence="1 2">
    <name type="scientific">Saccharothrix tamanrassetensis</name>
    <dbReference type="NCBI Taxonomy" id="1051531"/>
    <lineage>
        <taxon>Bacteria</taxon>
        <taxon>Bacillati</taxon>
        <taxon>Actinomycetota</taxon>
        <taxon>Actinomycetes</taxon>
        <taxon>Pseudonocardiales</taxon>
        <taxon>Pseudonocardiaceae</taxon>
        <taxon>Saccharothrix</taxon>
    </lineage>
</organism>
<proteinExistence type="predicted"/>
<dbReference type="SUPFAM" id="SSF52540">
    <property type="entry name" value="P-loop containing nucleoside triphosphate hydrolases"/>
    <property type="match status" value="1"/>
</dbReference>
<comment type="caution">
    <text evidence="1">The sequence shown here is derived from an EMBL/GenBank/DDBJ whole genome shotgun (WGS) entry which is preliminary data.</text>
</comment>
<evidence type="ECO:0000313" key="1">
    <source>
        <dbReference type="EMBL" id="MBB5960477.1"/>
    </source>
</evidence>
<name>A0A841CWW3_9PSEU</name>
<dbReference type="GO" id="GO:0043531">
    <property type="term" value="F:ADP binding"/>
    <property type="evidence" value="ECO:0007669"/>
    <property type="project" value="InterPro"/>
</dbReference>
<dbReference type="Gene3D" id="3.40.50.300">
    <property type="entry name" value="P-loop containing nucleotide triphosphate hydrolases"/>
    <property type="match status" value="1"/>
</dbReference>
<evidence type="ECO:0000313" key="2">
    <source>
        <dbReference type="Proteomes" id="UP000547510"/>
    </source>
</evidence>
<protein>
    <recommendedName>
        <fullName evidence="3">NB-ARC domain-containing protein</fullName>
    </recommendedName>
</protein>
<dbReference type="RefSeq" id="WP_246441178.1">
    <property type="nucleotide sequence ID" value="NZ_JACHJN010000016.1"/>
</dbReference>
<dbReference type="EMBL" id="JACHJN010000016">
    <property type="protein sequence ID" value="MBB5960477.1"/>
    <property type="molecule type" value="Genomic_DNA"/>
</dbReference>
<keyword evidence="2" id="KW-1185">Reference proteome</keyword>
<sequence length="130" mass="14075">MEPTLADRGFLDALDVDPARIPTALHAQSALYRSLVAGKRMLVVLDNAATADRITPLLPGEPSCTVLVTSRRRLDRLLTAYGAHPVRLDTLTDTEACQLLTTRLGRRRIETEPAAVADLLVSCGGFPLAR</sequence>
<dbReference type="InterPro" id="IPR027417">
    <property type="entry name" value="P-loop_NTPase"/>
</dbReference>
<dbReference type="Proteomes" id="UP000547510">
    <property type="component" value="Unassembled WGS sequence"/>
</dbReference>
<dbReference type="AlphaFoldDB" id="A0A841CWW3"/>
<gene>
    <name evidence="1" type="ORF">FHS29_007101</name>
</gene>
<evidence type="ECO:0008006" key="3">
    <source>
        <dbReference type="Google" id="ProtNLM"/>
    </source>
</evidence>
<reference evidence="1 2" key="1">
    <citation type="submission" date="2020-08" db="EMBL/GenBank/DDBJ databases">
        <title>Genomic Encyclopedia of Type Strains, Phase III (KMG-III): the genomes of soil and plant-associated and newly described type strains.</title>
        <authorList>
            <person name="Whitman W."/>
        </authorList>
    </citation>
    <scope>NUCLEOTIDE SEQUENCE [LARGE SCALE GENOMIC DNA]</scope>
    <source>
        <strain evidence="1 2">CECT 8640</strain>
    </source>
</reference>
<accession>A0A841CWW3</accession>